<feature type="domain" description="PDZ" evidence="5">
    <location>
        <begin position="530"/>
        <end position="613"/>
    </location>
</feature>
<dbReference type="CDD" id="cd06684">
    <property type="entry name" value="PDZ3_GRIP1-2-like"/>
    <property type="match status" value="1"/>
</dbReference>
<dbReference type="InterPro" id="IPR036034">
    <property type="entry name" value="PDZ_sf"/>
</dbReference>
<dbReference type="FunFam" id="2.30.42.10:FF:000031">
    <property type="entry name" value="Glutamate receptor interacting protein 1"/>
    <property type="match status" value="1"/>
</dbReference>
<dbReference type="PANTHER" id="PTHR46227">
    <property type="entry name" value="GLUTAMATE RECEPTOR-INTERACTING PROTEIN GRIP"/>
    <property type="match status" value="1"/>
</dbReference>
<dbReference type="CDD" id="cd06687">
    <property type="entry name" value="PDZ1_GRIP1-2-like"/>
    <property type="match status" value="1"/>
</dbReference>
<evidence type="ECO:0000256" key="1">
    <source>
        <dbReference type="ARBA" id="ARBA00004496"/>
    </source>
</evidence>
<dbReference type="FunFam" id="2.30.42.10:FF:000312">
    <property type="entry name" value="Glutamate receptor interacting protein 1"/>
    <property type="match status" value="1"/>
</dbReference>
<feature type="domain" description="PDZ" evidence="5">
    <location>
        <begin position="920"/>
        <end position="1006"/>
    </location>
</feature>
<keyword evidence="2" id="KW-0963">Cytoplasm</keyword>
<feature type="region of interest" description="Disordered" evidence="4">
    <location>
        <begin position="708"/>
        <end position="735"/>
    </location>
</feature>
<dbReference type="PROSITE" id="PS50106">
    <property type="entry name" value="PDZ"/>
    <property type="match status" value="7"/>
</dbReference>
<keyword evidence="3" id="KW-0677">Repeat</keyword>
<dbReference type="FunFam" id="2.30.42.10:FF:000034">
    <property type="entry name" value="Glutamate receptor interacting protein 1"/>
    <property type="match status" value="1"/>
</dbReference>
<feature type="domain" description="PDZ" evidence="5">
    <location>
        <begin position="38"/>
        <end position="121"/>
    </location>
</feature>
<reference evidence="6" key="2">
    <citation type="submission" date="2025-09" db="UniProtKB">
        <authorList>
            <consortium name="Ensembl"/>
        </authorList>
    </citation>
    <scope>IDENTIFICATION</scope>
</reference>
<dbReference type="GO" id="GO:0098887">
    <property type="term" value="P:neurotransmitter receptor transport, endosome to postsynaptic membrane"/>
    <property type="evidence" value="ECO:0007669"/>
    <property type="project" value="TreeGrafter"/>
</dbReference>
<dbReference type="CDD" id="cd06682">
    <property type="entry name" value="PDZ5_GRIP1-2-like"/>
    <property type="match status" value="1"/>
</dbReference>
<dbReference type="Ensembl" id="ENSOTST00005094349.2">
    <property type="protein sequence ID" value="ENSOTSP00005086920.1"/>
    <property type="gene ID" value="ENSOTSG00005037215.2"/>
</dbReference>
<feature type="region of interest" description="Disordered" evidence="4">
    <location>
        <begin position="53"/>
        <end position="72"/>
    </location>
</feature>
<dbReference type="GeneTree" id="ENSGT00940000155615"/>
<organism evidence="6 7">
    <name type="scientific">Oncorhynchus tshawytscha</name>
    <name type="common">Chinook salmon</name>
    <name type="synonym">Salmo tshawytscha</name>
    <dbReference type="NCBI Taxonomy" id="74940"/>
    <lineage>
        <taxon>Eukaryota</taxon>
        <taxon>Metazoa</taxon>
        <taxon>Chordata</taxon>
        <taxon>Craniata</taxon>
        <taxon>Vertebrata</taxon>
        <taxon>Euteleostomi</taxon>
        <taxon>Actinopterygii</taxon>
        <taxon>Neopterygii</taxon>
        <taxon>Teleostei</taxon>
        <taxon>Protacanthopterygii</taxon>
        <taxon>Salmoniformes</taxon>
        <taxon>Salmonidae</taxon>
        <taxon>Salmoninae</taxon>
        <taxon>Oncorhynchus</taxon>
    </lineage>
</organism>
<feature type="domain" description="PDZ" evidence="5">
    <location>
        <begin position="628"/>
        <end position="710"/>
    </location>
</feature>
<proteinExistence type="predicted"/>
<dbReference type="AlphaFoldDB" id="A0A8C8J5L6"/>
<feature type="region of interest" description="Disordered" evidence="4">
    <location>
        <begin position="1"/>
        <end position="25"/>
    </location>
</feature>
<dbReference type="Gene3D" id="2.30.42.10">
    <property type="match status" value="7"/>
</dbReference>
<dbReference type="Pfam" id="PF00595">
    <property type="entry name" value="PDZ"/>
    <property type="match status" value="7"/>
</dbReference>
<accession>A0A8C8J5L6</accession>
<reference evidence="6" key="1">
    <citation type="submission" date="2025-08" db="UniProtKB">
        <authorList>
            <consortium name="Ensembl"/>
        </authorList>
    </citation>
    <scope>IDENTIFICATION</scope>
</reference>
<dbReference type="Proteomes" id="UP000694402">
    <property type="component" value="Unassembled WGS sequence"/>
</dbReference>
<dbReference type="FunFam" id="2.30.42.10:FF:000035">
    <property type="entry name" value="Glutamate receptor interacting protein 1"/>
    <property type="match status" value="1"/>
</dbReference>
<dbReference type="InterPro" id="IPR001478">
    <property type="entry name" value="PDZ"/>
</dbReference>
<feature type="domain" description="PDZ" evidence="5">
    <location>
        <begin position="238"/>
        <end position="322"/>
    </location>
</feature>
<dbReference type="CDD" id="cd06681">
    <property type="entry name" value="PDZ2_GRIP1-2-like"/>
    <property type="match status" value="1"/>
</dbReference>
<feature type="domain" description="PDZ" evidence="5">
    <location>
        <begin position="429"/>
        <end position="504"/>
    </location>
</feature>
<dbReference type="FunFam" id="2.30.42.10:FF:000022">
    <property type="entry name" value="Glutamate receptor interacting protein 1"/>
    <property type="match status" value="1"/>
</dbReference>
<evidence type="ECO:0000259" key="5">
    <source>
        <dbReference type="PROSITE" id="PS50106"/>
    </source>
</evidence>
<evidence type="ECO:0000313" key="6">
    <source>
        <dbReference type="Ensembl" id="ENSOTSP00005086920.1"/>
    </source>
</evidence>
<sequence>EEREGKRQRWRDRKGSERVSQNERERGRMIEDYWGMTTLDLIKREGSSLGLTISGGSDKDGKPRVSNLRPGGLAARSDQLNVGDYIKSVNGINLSKLRHEEIISLLKNIGERVVLEVDYELPPFGTSTSSVVIAKTIEVCLYKEGNSFGFVMRGGFHEDWHRSRPLVVTYVRHGGPADREGTLKAGDRVLSIGGKPLHREKHADALTMLMQCSQEALFLIEYDVSLMESVQQASGPLLVEIVKCPAASLGVSLATAVYRNKQVIIIDKIKQASVVERCGALQIGDLILSIDGTSTEHCSLMEATQLLAQTSDIVKLEILPANQSRLPMRPQDTVKVQKSNLQHWEPTANYSHTQHCKTWSSPSHQLNQQDHCKCKLECVNILLGIVHALFTLTIYSFSLPPIHPTPLPVSLASSSVGPGGQVVHVETSEVVLRGDPLLGFGVQLQGGVFATETLSAPPVIRFIEPDSPAERCGLLQVGDRLLLINRITTEDGTLEEANQLLRNASLANKVTLEVEFDVAESVVPSSGMFHVKLPKRRGVDLGITISASKRPEKALIISDIRKGSIAHRTGTLEPGDRLLAIDNVRLENCTMEDAMHVLQQAEDMVKLRIQKDEDNADELEMSGSIIYTVELKRYNGPLGITISGTEEPFDPIVISGLTKKGLAERTGAIHIGDRVLAINCVSLKGKPLSEAIHLLQMAGETVTLKIKKRQDESDGQQMSEQAGFPSDTEDELTDYQKTSKHSGVYSATGPSVYSAMSSWDGSGIDTGYGSQGEDRTRAMPALPPLLCRPHPFQTRSRHPQSQNSKAPLMFWLLRCHRYASPPHCHGTLNQEDTFWSQALQDLETCGQSEILRELEASMTGSTLSLYLASQEVLKSRISPVKRGPIHDEPKTKGNLQRSNRTRDTPPRGRGETQETTSPTALELLKVHSRDPDCGDFGFSVSDGFLEKGIYVNMIRPDGPANQAGLKPYDRILQVNRVRTRDFDCFLTVSLITEAGDSLDLVISRNSLAQADKGPPQDCEDPSDSLLSFLHYRTNSIAL</sequence>
<evidence type="ECO:0000313" key="7">
    <source>
        <dbReference type="Proteomes" id="UP000694402"/>
    </source>
</evidence>
<gene>
    <name evidence="6" type="primary">LOC112215162</name>
</gene>
<name>A0A8C8J5L6_ONCTS</name>
<dbReference type="CDD" id="cd06686">
    <property type="entry name" value="PDZ4_GRIP1-2-like"/>
    <property type="match status" value="1"/>
</dbReference>
<dbReference type="GO" id="GO:0005737">
    <property type="term" value="C:cytoplasm"/>
    <property type="evidence" value="ECO:0007669"/>
    <property type="project" value="UniProtKB-SubCell"/>
</dbReference>
<evidence type="ECO:0000256" key="2">
    <source>
        <dbReference type="ARBA" id="ARBA00022490"/>
    </source>
</evidence>
<evidence type="ECO:0000256" key="3">
    <source>
        <dbReference type="ARBA" id="ARBA00022737"/>
    </source>
</evidence>
<dbReference type="FunFam" id="2.30.42.10:FF:000021">
    <property type="entry name" value="Glutamate receptor interacting protein 1"/>
    <property type="match status" value="1"/>
</dbReference>
<dbReference type="CDD" id="cd06685">
    <property type="entry name" value="PDZ7_GRIP1-2-like"/>
    <property type="match status" value="1"/>
</dbReference>
<evidence type="ECO:0000256" key="4">
    <source>
        <dbReference type="SAM" id="MobiDB-lite"/>
    </source>
</evidence>
<dbReference type="FunFam" id="2.30.42.10:FF:000023">
    <property type="entry name" value="Glutamate receptor interacting protein 1"/>
    <property type="match status" value="1"/>
</dbReference>
<protein>
    <recommendedName>
        <fullName evidence="5">PDZ domain-containing protein</fullName>
    </recommendedName>
</protein>
<dbReference type="SMART" id="SM00228">
    <property type="entry name" value="PDZ"/>
    <property type="match status" value="7"/>
</dbReference>
<feature type="domain" description="PDZ" evidence="5">
    <location>
        <begin position="138"/>
        <end position="224"/>
    </location>
</feature>
<comment type="subcellular location">
    <subcellularLocation>
        <location evidence="1">Cytoplasm</location>
    </subcellularLocation>
</comment>
<dbReference type="InterPro" id="IPR043545">
    <property type="entry name" value="GRIP1/2"/>
</dbReference>
<dbReference type="SUPFAM" id="SSF50156">
    <property type="entry name" value="PDZ domain-like"/>
    <property type="match status" value="7"/>
</dbReference>
<dbReference type="CDD" id="cd06683">
    <property type="entry name" value="PDZ6_GRIP1-2-like"/>
    <property type="match status" value="1"/>
</dbReference>
<feature type="compositionally biased region" description="Basic and acidic residues" evidence="4">
    <location>
        <begin position="900"/>
        <end position="912"/>
    </location>
</feature>
<feature type="region of interest" description="Disordered" evidence="4">
    <location>
        <begin position="878"/>
        <end position="919"/>
    </location>
</feature>
<dbReference type="PANTHER" id="PTHR46227:SF5">
    <property type="entry name" value="GLUTAMATE RECEPTOR INTERACTING PROTEIN 2 ISOFORM X1"/>
    <property type="match status" value="1"/>
</dbReference>
<keyword evidence="7" id="KW-1185">Reference proteome</keyword>